<evidence type="ECO:0000256" key="2">
    <source>
        <dbReference type="ARBA" id="ARBA00022649"/>
    </source>
</evidence>
<dbReference type="GO" id="GO:0004540">
    <property type="term" value="F:RNA nuclease activity"/>
    <property type="evidence" value="ECO:0007669"/>
    <property type="project" value="InterPro"/>
</dbReference>
<evidence type="ECO:0008006" key="8">
    <source>
        <dbReference type="Google" id="ProtNLM"/>
    </source>
</evidence>
<dbReference type="GO" id="GO:0016787">
    <property type="term" value="F:hydrolase activity"/>
    <property type="evidence" value="ECO:0007669"/>
    <property type="project" value="UniProtKB-KW"/>
</dbReference>
<comment type="caution">
    <text evidence="6">The sequence shown here is derived from an EMBL/GenBank/DDBJ whole genome shotgun (WGS) entry which is preliminary data.</text>
</comment>
<evidence type="ECO:0000256" key="3">
    <source>
        <dbReference type="ARBA" id="ARBA00022722"/>
    </source>
</evidence>
<keyword evidence="4" id="KW-0547">Nucleotide-binding</keyword>
<dbReference type="InterPro" id="IPR051813">
    <property type="entry name" value="HepT_RNase_toxin"/>
</dbReference>
<evidence type="ECO:0000256" key="1">
    <source>
        <dbReference type="ARBA" id="ARBA00022553"/>
    </source>
</evidence>
<dbReference type="InterPro" id="IPR008201">
    <property type="entry name" value="HepT-like"/>
</dbReference>
<keyword evidence="3" id="KW-0540">Nuclease</keyword>
<organism evidence="6 7">
    <name type="scientific">Candidatus Komeilibacteria bacterium RIFCSPLOWO2_02_FULL_48_11</name>
    <dbReference type="NCBI Taxonomy" id="1798553"/>
    <lineage>
        <taxon>Bacteria</taxon>
        <taxon>Candidatus Komeiliibacteriota</taxon>
    </lineage>
</organism>
<dbReference type="AlphaFoldDB" id="A0A1G2BUP5"/>
<keyword evidence="1" id="KW-0597">Phosphoprotein</keyword>
<dbReference type="PANTHER" id="PTHR34139">
    <property type="entry name" value="UPF0331 PROTEIN MJ0127"/>
    <property type="match status" value="1"/>
</dbReference>
<evidence type="ECO:0000256" key="4">
    <source>
        <dbReference type="ARBA" id="ARBA00022741"/>
    </source>
</evidence>
<proteinExistence type="predicted"/>
<dbReference type="PANTHER" id="PTHR34139:SF1">
    <property type="entry name" value="RNASE MJ1380-RELATED"/>
    <property type="match status" value="1"/>
</dbReference>
<keyword evidence="2" id="KW-1277">Toxin-antitoxin system</keyword>
<name>A0A1G2BUP5_9BACT</name>
<evidence type="ECO:0000256" key="5">
    <source>
        <dbReference type="ARBA" id="ARBA00022801"/>
    </source>
</evidence>
<gene>
    <name evidence="6" type="ORF">A3H70_02385</name>
</gene>
<dbReference type="Proteomes" id="UP000178109">
    <property type="component" value="Unassembled WGS sequence"/>
</dbReference>
<evidence type="ECO:0000313" key="7">
    <source>
        <dbReference type="Proteomes" id="UP000178109"/>
    </source>
</evidence>
<dbReference type="GO" id="GO:0110001">
    <property type="term" value="C:toxin-antitoxin complex"/>
    <property type="evidence" value="ECO:0007669"/>
    <property type="project" value="InterPro"/>
</dbReference>
<dbReference type="STRING" id="1798553.A3H70_02385"/>
<dbReference type="EMBL" id="MHKO01000011">
    <property type="protein sequence ID" value="OGY92884.1"/>
    <property type="molecule type" value="Genomic_DNA"/>
</dbReference>
<accession>A0A1G2BUP5</accession>
<evidence type="ECO:0000313" key="6">
    <source>
        <dbReference type="EMBL" id="OGY92884.1"/>
    </source>
</evidence>
<protein>
    <recommendedName>
        <fullName evidence="8">DUF86 domain-containing protein</fullName>
    </recommendedName>
</protein>
<dbReference type="Pfam" id="PF01934">
    <property type="entry name" value="HepT-like"/>
    <property type="match status" value="1"/>
</dbReference>
<reference evidence="6 7" key="1">
    <citation type="journal article" date="2016" name="Nat. Commun.">
        <title>Thousands of microbial genomes shed light on interconnected biogeochemical processes in an aquifer system.</title>
        <authorList>
            <person name="Anantharaman K."/>
            <person name="Brown C.T."/>
            <person name="Hug L.A."/>
            <person name="Sharon I."/>
            <person name="Castelle C.J."/>
            <person name="Probst A.J."/>
            <person name="Thomas B.C."/>
            <person name="Singh A."/>
            <person name="Wilkins M.J."/>
            <person name="Karaoz U."/>
            <person name="Brodie E.L."/>
            <person name="Williams K.H."/>
            <person name="Hubbard S.S."/>
            <person name="Banfield J.F."/>
        </authorList>
    </citation>
    <scope>NUCLEOTIDE SEQUENCE [LARGE SCALE GENOMIC DNA]</scope>
</reference>
<sequence>MNREYKLYLEDIIESIGYVEQDLEGVEKASFLNTRQIQDLAVHRLEIIGEAAGNVPDELKVKYPEIAWREISDMRNKLSHEYFGVKLEVVWETVKNDLPRLKEVVSKIINDLNEQ</sequence>
<dbReference type="SUPFAM" id="SSF81593">
    <property type="entry name" value="Nucleotidyltransferase substrate binding subunit/domain"/>
    <property type="match status" value="1"/>
</dbReference>
<dbReference type="GO" id="GO:0000166">
    <property type="term" value="F:nucleotide binding"/>
    <property type="evidence" value="ECO:0007669"/>
    <property type="project" value="UniProtKB-KW"/>
</dbReference>
<keyword evidence="5" id="KW-0378">Hydrolase</keyword>